<proteinExistence type="predicted"/>
<dbReference type="Pfam" id="PF11159">
    <property type="entry name" value="DUF2939"/>
    <property type="match status" value="1"/>
</dbReference>
<dbReference type="EMBL" id="JBHUHX010000047">
    <property type="protein sequence ID" value="MFD2113280.1"/>
    <property type="molecule type" value="Genomic_DNA"/>
</dbReference>
<dbReference type="InterPro" id="IPR021330">
    <property type="entry name" value="DUF2939"/>
</dbReference>
<sequence length="162" mass="17976">MSRIIAFLVAFLLIVYGVWPYYTIFRLDRALAETDPAAIAPFVDLPAIRQSLKQRLVEGVSADLPQGTDNSNPIVGLLAQGLSQIGDQLLEQGLDLTAVRNLLQATATQATDRRPAYFIAGIHWAFFSAWDRFEIRLGEGDSKTRILMQLEGVDWRITDIGG</sequence>
<evidence type="ECO:0000313" key="2">
    <source>
        <dbReference type="Proteomes" id="UP001597337"/>
    </source>
</evidence>
<protein>
    <submittedName>
        <fullName evidence="1">DUF2939 domain-containing protein</fullName>
    </submittedName>
</protein>
<reference evidence="2" key="1">
    <citation type="journal article" date="2019" name="Int. J. Syst. Evol. Microbiol.">
        <title>The Global Catalogue of Microorganisms (GCM) 10K type strain sequencing project: providing services to taxonomists for standard genome sequencing and annotation.</title>
        <authorList>
            <consortium name="The Broad Institute Genomics Platform"/>
            <consortium name="The Broad Institute Genome Sequencing Center for Infectious Disease"/>
            <person name="Wu L."/>
            <person name="Ma J."/>
        </authorList>
    </citation>
    <scope>NUCLEOTIDE SEQUENCE [LARGE SCALE GENOMIC DNA]</scope>
    <source>
        <strain evidence="2">KACC 12597</strain>
    </source>
</reference>
<organism evidence="1 2">
    <name type="scientific">Thiorhodococcus fuscus</name>
    <dbReference type="NCBI Taxonomy" id="527200"/>
    <lineage>
        <taxon>Bacteria</taxon>
        <taxon>Pseudomonadati</taxon>
        <taxon>Pseudomonadota</taxon>
        <taxon>Gammaproteobacteria</taxon>
        <taxon>Chromatiales</taxon>
        <taxon>Chromatiaceae</taxon>
        <taxon>Thiorhodococcus</taxon>
    </lineage>
</organism>
<accession>A0ABW4YCB4</accession>
<keyword evidence="2" id="KW-1185">Reference proteome</keyword>
<comment type="caution">
    <text evidence="1">The sequence shown here is derived from an EMBL/GenBank/DDBJ whole genome shotgun (WGS) entry which is preliminary data.</text>
</comment>
<name>A0ABW4YCB4_9GAMM</name>
<dbReference type="RefSeq" id="WP_386028031.1">
    <property type="nucleotide sequence ID" value="NZ_JBHUHX010000047.1"/>
</dbReference>
<evidence type="ECO:0000313" key="1">
    <source>
        <dbReference type="EMBL" id="MFD2113280.1"/>
    </source>
</evidence>
<gene>
    <name evidence="1" type="ORF">ACFSJC_15630</name>
</gene>
<dbReference type="Proteomes" id="UP001597337">
    <property type="component" value="Unassembled WGS sequence"/>
</dbReference>